<dbReference type="AlphaFoldDB" id="A0A089MIZ3"/>
<keyword evidence="1" id="KW-0472">Membrane</keyword>
<dbReference type="STRING" id="189425.PGRAT_30655"/>
<proteinExistence type="predicted"/>
<dbReference type="Proteomes" id="UP000029500">
    <property type="component" value="Chromosome"/>
</dbReference>
<organism evidence="2 3">
    <name type="scientific">Paenibacillus graminis</name>
    <dbReference type="NCBI Taxonomy" id="189425"/>
    <lineage>
        <taxon>Bacteria</taxon>
        <taxon>Bacillati</taxon>
        <taxon>Bacillota</taxon>
        <taxon>Bacilli</taxon>
        <taxon>Bacillales</taxon>
        <taxon>Paenibacillaceae</taxon>
        <taxon>Paenibacillus</taxon>
    </lineage>
</organism>
<evidence type="ECO:0000256" key="1">
    <source>
        <dbReference type="SAM" id="Phobius"/>
    </source>
</evidence>
<keyword evidence="1" id="KW-0812">Transmembrane</keyword>
<gene>
    <name evidence="2" type="ORF">PGRAT_30655</name>
</gene>
<reference evidence="2 3" key="1">
    <citation type="submission" date="2014-08" db="EMBL/GenBank/DDBJ databases">
        <title>Comparative genomics of the Paenibacillus odorifer group.</title>
        <authorList>
            <person name="den Bakker H.C."/>
            <person name="Tsai Y.-C."/>
            <person name="Martin N."/>
            <person name="Korlach J."/>
            <person name="Wiedmann M."/>
        </authorList>
    </citation>
    <scope>NUCLEOTIDE SEQUENCE [LARGE SCALE GENOMIC DNA]</scope>
    <source>
        <strain evidence="2 3">DSM 15220</strain>
    </source>
</reference>
<feature type="transmembrane region" description="Helical" evidence="1">
    <location>
        <begin position="12"/>
        <end position="32"/>
    </location>
</feature>
<evidence type="ECO:0000313" key="2">
    <source>
        <dbReference type="EMBL" id="AIQ71463.1"/>
    </source>
</evidence>
<name>A0A089MIZ3_9BACL</name>
<accession>A0A089MIZ3</accession>
<sequence length="88" mass="9454">MNKWTLFRKASRFGVIPVMLIPVVLGTAGHTYGRGVSIRFYLPSLLSVRLLPESLFALLVATPEGSVSAHGQTVIAEWSPVTITTAGT</sequence>
<evidence type="ECO:0000313" key="3">
    <source>
        <dbReference type="Proteomes" id="UP000029500"/>
    </source>
</evidence>
<dbReference type="KEGG" id="pgm:PGRAT_30655"/>
<dbReference type="HOGENOM" id="CLU_2466090_0_0_9"/>
<keyword evidence="3" id="KW-1185">Reference proteome</keyword>
<dbReference type="OrthoDB" id="9767568at2"/>
<dbReference type="EMBL" id="CP009287">
    <property type="protein sequence ID" value="AIQ71463.1"/>
    <property type="molecule type" value="Genomic_DNA"/>
</dbReference>
<keyword evidence="1" id="KW-1133">Transmembrane helix</keyword>
<protein>
    <submittedName>
        <fullName evidence="2">Uncharacterized protein</fullName>
    </submittedName>
</protein>
<dbReference type="RefSeq" id="WP_025707001.1">
    <property type="nucleotide sequence ID" value="NZ_CP009287.1"/>
</dbReference>